<organism evidence="2 3">
    <name type="scientific">Gordonia spumicola</name>
    <dbReference type="NCBI Taxonomy" id="589161"/>
    <lineage>
        <taxon>Bacteria</taxon>
        <taxon>Bacillati</taxon>
        <taxon>Actinomycetota</taxon>
        <taxon>Actinomycetes</taxon>
        <taxon>Mycobacteriales</taxon>
        <taxon>Gordoniaceae</taxon>
        <taxon>Gordonia</taxon>
    </lineage>
</organism>
<evidence type="ECO:0000313" key="3">
    <source>
        <dbReference type="Proteomes" id="UP000444960"/>
    </source>
</evidence>
<protein>
    <submittedName>
        <fullName evidence="2">Uncharacterized protein</fullName>
    </submittedName>
</protein>
<sequence length="120" mass="12976">MNVIGHREQRPKAHAATESDIDDSRIGARTGGVDGREHHVLISTVEDPAYDAPDRAARLAELAGEECRRAIGEGHQLIEHSSSAQVKGLAARADRRTVGTTSEPGLDRRIGQDASRMMPM</sequence>
<feature type="compositionally biased region" description="Basic and acidic residues" evidence="1">
    <location>
        <begin position="1"/>
        <end position="26"/>
    </location>
</feature>
<feature type="region of interest" description="Disordered" evidence="1">
    <location>
        <begin position="82"/>
        <end position="120"/>
    </location>
</feature>
<proteinExistence type="predicted"/>
<dbReference type="Proteomes" id="UP000444960">
    <property type="component" value="Unassembled WGS sequence"/>
</dbReference>
<dbReference type="AlphaFoldDB" id="A0A7I9VFK4"/>
<evidence type="ECO:0000256" key="1">
    <source>
        <dbReference type="SAM" id="MobiDB-lite"/>
    </source>
</evidence>
<keyword evidence="3" id="KW-1185">Reference proteome</keyword>
<evidence type="ECO:0000313" key="2">
    <source>
        <dbReference type="EMBL" id="GEE03800.1"/>
    </source>
</evidence>
<feature type="region of interest" description="Disordered" evidence="1">
    <location>
        <begin position="1"/>
        <end position="32"/>
    </location>
</feature>
<dbReference type="EMBL" id="BJOV01000005">
    <property type="protein sequence ID" value="GEE03800.1"/>
    <property type="molecule type" value="Genomic_DNA"/>
</dbReference>
<reference evidence="3" key="1">
    <citation type="submission" date="2019-06" db="EMBL/GenBank/DDBJ databases">
        <title>Gordonia isolated from sludge of a wastewater treatment plant.</title>
        <authorList>
            <person name="Tamura T."/>
            <person name="Aoyama K."/>
            <person name="Kang Y."/>
            <person name="Saito S."/>
            <person name="Akiyama N."/>
            <person name="Yazawa K."/>
            <person name="Gonoi T."/>
            <person name="Mikami Y."/>
        </authorList>
    </citation>
    <scope>NUCLEOTIDE SEQUENCE [LARGE SCALE GENOMIC DNA]</scope>
    <source>
        <strain evidence="3">NBRC 107696</strain>
    </source>
</reference>
<name>A0A7I9VFK4_9ACTN</name>
<accession>A0A7I9VFK4</accession>
<comment type="caution">
    <text evidence="2">The sequence shown here is derived from an EMBL/GenBank/DDBJ whole genome shotgun (WGS) entry which is preliminary data.</text>
</comment>
<gene>
    <name evidence="2" type="ORF">nbrc107696_42460</name>
</gene>